<name>A0AAD8VCH1_9PEZI</name>
<keyword evidence="2" id="KW-0732">Signal</keyword>
<dbReference type="GeneID" id="85440749"/>
<gene>
    <name evidence="3" type="ORF">LY79DRAFT_535396</name>
</gene>
<feature type="chain" id="PRO_5042263083" description="Secreted protein" evidence="2">
    <location>
        <begin position="31"/>
        <end position="106"/>
    </location>
</feature>
<evidence type="ECO:0000256" key="1">
    <source>
        <dbReference type="SAM" id="MobiDB-lite"/>
    </source>
</evidence>
<protein>
    <recommendedName>
        <fullName evidence="5">Secreted protein</fullName>
    </recommendedName>
</protein>
<dbReference type="AlphaFoldDB" id="A0AAD8VCH1"/>
<dbReference type="EMBL" id="JAHLJV010000002">
    <property type="protein sequence ID" value="KAK1599540.1"/>
    <property type="molecule type" value="Genomic_DNA"/>
</dbReference>
<evidence type="ECO:0000313" key="4">
    <source>
        <dbReference type="Proteomes" id="UP001230504"/>
    </source>
</evidence>
<reference evidence="3" key="1">
    <citation type="submission" date="2021-06" db="EMBL/GenBank/DDBJ databases">
        <title>Comparative genomics, transcriptomics and evolutionary studies reveal genomic signatures of adaptation to plant cell wall in hemibiotrophic fungi.</title>
        <authorList>
            <consortium name="DOE Joint Genome Institute"/>
            <person name="Baroncelli R."/>
            <person name="Diaz J.F."/>
            <person name="Benocci T."/>
            <person name="Peng M."/>
            <person name="Battaglia E."/>
            <person name="Haridas S."/>
            <person name="Andreopoulos W."/>
            <person name="Labutti K."/>
            <person name="Pangilinan J."/>
            <person name="Floch G.L."/>
            <person name="Makela M.R."/>
            <person name="Henrissat B."/>
            <person name="Grigoriev I.V."/>
            <person name="Crouch J.A."/>
            <person name="De Vries R.P."/>
            <person name="Sukno S.A."/>
            <person name="Thon M.R."/>
        </authorList>
    </citation>
    <scope>NUCLEOTIDE SEQUENCE</scope>
    <source>
        <strain evidence="3">CBS 125086</strain>
    </source>
</reference>
<feature type="signal peptide" evidence="2">
    <location>
        <begin position="1"/>
        <end position="30"/>
    </location>
</feature>
<feature type="region of interest" description="Disordered" evidence="1">
    <location>
        <begin position="55"/>
        <end position="80"/>
    </location>
</feature>
<sequence>MPGFAILPCSSKGRLGLVLRLLSAVEEASAHRGEHNCVETTHLVPTRVPDFHETRLVCNGGRPSRDRPHRRTPSIQGPPAAVVLESPTFSRVTNILSTRGHHKHKI</sequence>
<keyword evidence="4" id="KW-1185">Reference proteome</keyword>
<dbReference type="RefSeq" id="XP_060420129.1">
    <property type="nucleotide sequence ID" value="XM_060556509.1"/>
</dbReference>
<dbReference type="Proteomes" id="UP001230504">
    <property type="component" value="Unassembled WGS sequence"/>
</dbReference>
<evidence type="ECO:0000313" key="3">
    <source>
        <dbReference type="EMBL" id="KAK1599540.1"/>
    </source>
</evidence>
<evidence type="ECO:0000256" key="2">
    <source>
        <dbReference type="SAM" id="SignalP"/>
    </source>
</evidence>
<organism evidence="3 4">
    <name type="scientific">Colletotrichum navitas</name>
    <dbReference type="NCBI Taxonomy" id="681940"/>
    <lineage>
        <taxon>Eukaryota</taxon>
        <taxon>Fungi</taxon>
        <taxon>Dikarya</taxon>
        <taxon>Ascomycota</taxon>
        <taxon>Pezizomycotina</taxon>
        <taxon>Sordariomycetes</taxon>
        <taxon>Hypocreomycetidae</taxon>
        <taxon>Glomerellales</taxon>
        <taxon>Glomerellaceae</taxon>
        <taxon>Colletotrichum</taxon>
        <taxon>Colletotrichum graminicola species complex</taxon>
    </lineage>
</organism>
<comment type="caution">
    <text evidence="3">The sequence shown here is derived from an EMBL/GenBank/DDBJ whole genome shotgun (WGS) entry which is preliminary data.</text>
</comment>
<accession>A0AAD8VCH1</accession>
<evidence type="ECO:0008006" key="5">
    <source>
        <dbReference type="Google" id="ProtNLM"/>
    </source>
</evidence>
<proteinExistence type="predicted"/>